<gene>
    <name evidence="1" type="ORF">S01H1_86311</name>
</gene>
<reference evidence="1" key="1">
    <citation type="journal article" date="2014" name="Front. Microbiol.">
        <title>High frequency of phylogenetically diverse reductive dehalogenase-homologous genes in deep subseafloor sedimentary metagenomes.</title>
        <authorList>
            <person name="Kawai M."/>
            <person name="Futagami T."/>
            <person name="Toyoda A."/>
            <person name="Takaki Y."/>
            <person name="Nishi S."/>
            <person name="Hori S."/>
            <person name="Arai W."/>
            <person name="Tsubouchi T."/>
            <person name="Morono Y."/>
            <person name="Uchiyama I."/>
            <person name="Ito T."/>
            <person name="Fujiyama A."/>
            <person name="Inagaki F."/>
            <person name="Takami H."/>
        </authorList>
    </citation>
    <scope>NUCLEOTIDE SEQUENCE</scope>
    <source>
        <strain evidence="1">Expedition CK06-06</strain>
    </source>
</reference>
<sequence length="33" mass="3688">PDIGHHCKLRLDYEFNALSTRGGSKLPAHLVLE</sequence>
<name>X0XW46_9ZZZZ</name>
<dbReference type="AlphaFoldDB" id="X0XW46"/>
<feature type="non-terminal residue" evidence="1">
    <location>
        <position position="33"/>
    </location>
</feature>
<protein>
    <submittedName>
        <fullName evidence="1">Uncharacterized protein</fullName>
    </submittedName>
</protein>
<proteinExistence type="predicted"/>
<comment type="caution">
    <text evidence="1">The sequence shown here is derived from an EMBL/GenBank/DDBJ whole genome shotgun (WGS) entry which is preliminary data.</text>
</comment>
<organism evidence="1">
    <name type="scientific">marine sediment metagenome</name>
    <dbReference type="NCBI Taxonomy" id="412755"/>
    <lineage>
        <taxon>unclassified sequences</taxon>
        <taxon>metagenomes</taxon>
        <taxon>ecological metagenomes</taxon>
    </lineage>
</organism>
<accession>X0XW46</accession>
<evidence type="ECO:0000313" key="1">
    <source>
        <dbReference type="EMBL" id="GAG47574.1"/>
    </source>
</evidence>
<feature type="non-terminal residue" evidence="1">
    <location>
        <position position="1"/>
    </location>
</feature>
<dbReference type="EMBL" id="BARS01059717">
    <property type="protein sequence ID" value="GAG47574.1"/>
    <property type="molecule type" value="Genomic_DNA"/>
</dbReference>